<keyword evidence="3" id="KW-0804">Transcription</keyword>
<dbReference type="EMBL" id="BAABLX010000029">
    <property type="protein sequence ID" value="GAA4951060.1"/>
    <property type="molecule type" value="Genomic_DNA"/>
</dbReference>
<organism evidence="6 7">
    <name type="scientific">Halioxenophilus aromaticivorans</name>
    <dbReference type="NCBI Taxonomy" id="1306992"/>
    <lineage>
        <taxon>Bacteria</taxon>
        <taxon>Pseudomonadati</taxon>
        <taxon>Pseudomonadota</taxon>
        <taxon>Gammaproteobacteria</taxon>
        <taxon>Alteromonadales</taxon>
        <taxon>Alteromonadaceae</taxon>
        <taxon>Halioxenophilus</taxon>
    </lineage>
</organism>
<evidence type="ECO:0000256" key="2">
    <source>
        <dbReference type="ARBA" id="ARBA00023125"/>
    </source>
</evidence>
<sequence length="208" mass="22712">MTSSRPDTRTHLVNTATSLFLNKSYGTISTSKICTSAEVNKGTFYHFFPSKAALLIAALEKYTAEAVAQLHQIQHCSLSPEQKLKALFDVPANTNAVWLEENAPYYGCLISNIAHELSTVDEQIRVAAARCLHDLIEAAKPVVKEYCDSNNVSLDVGTATERVVALLQGGLTMAKLFKANQHLQRLAEQAGPALLALNNQEDREVVQG</sequence>
<dbReference type="Gene3D" id="1.10.357.10">
    <property type="entry name" value="Tetracycline Repressor, domain 2"/>
    <property type="match status" value="1"/>
</dbReference>
<dbReference type="PROSITE" id="PS01081">
    <property type="entry name" value="HTH_TETR_1"/>
    <property type="match status" value="1"/>
</dbReference>
<evidence type="ECO:0000256" key="4">
    <source>
        <dbReference type="PROSITE-ProRule" id="PRU00335"/>
    </source>
</evidence>
<dbReference type="PRINTS" id="PR00455">
    <property type="entry name" value="HTHTETR"/>
</dbReference>
<evidence type="ECO:0000313" key="7">
    <source>
        <dbReference type="Proteomes" id="UP001409585"/>
    </source>
</evidence>
<evidence type="ECO:0000256" key="3">
    <source>
        <dbReference type="ARBA" id="ARBA00023163"/>
    </source>
</evidence>
<dbReference type="RefSeq" id="WP_345425222.1">
    <property type="nucleotide sequence ID" value="NZ_AP031496.1"/>
</dbReference>
<dbReference type="GO" id="GO:0003677">
    <property type="term" value="F:DNA binding"/>
    <property type="evidence" value="ECO:0007669"/>
    <property type="project" value="UniProtKB-UniRule"/>
</dbReference>
<feature type="DNA-binding region" description="H-T-H motif" evidence="4">
    <location>
        <begin position="29"/>
        <end position="48"/>
    </location>
</feature>
<accession>A0AAV3U767</accession>
<dbReference type="InterPro" id="IPR001647">
    <property type="entry name" value="HTH_TetR"/>
</dbReference>
<dbReference type="Pfam" id="PF00440">
    <property type="entry name" value="TetR_N"/>
    <property type="match status" value="1"/>
</dbReference>
<protein>
    <submittedName>
        <fullName evidence="6">TetR/AcrR family transcriptional regulator</fullName>
    </submittedName>
</protein>
<evidence type="ECO:0000313" key="6">
    <source>
        <dbReference type="EMBL" id="GAA4951060.1"/>
    </source>
</evidence>
<keyword evidence="7" id="KW-1185">Reference proteome</keyword>
<keyword evidence="1" id="KW-0805">Transcription regulation</keyword>
<dbReference type="SUPFAM" id="SSF46689">
    <property type="entry name" value="Homeodomain-like"/>
    <property type="match status" value="1"/>
</dbReference>
<dbReference type="PANTHER" id="PTHR47506">
    <property type="entry name" value="TRANSCRIPTIONAL REGULATORY PROTEIN"/>
    <property type="match status" value="1"/>
</dbReference>
<dbReference type="PROSITE" id="PS50977">
    <property type="entry name" value="HTH_TETR_2"/>
    <property type="match status" value="1"/>
</dbReference>
<proteinExistence type="predicted"/>
<dbReference type="InterPro" id="IPR023772">
    <property type="entry name" value="DNA-bd_HTH_TetR-type_CS"/>
</dbReference>
<dbReference type="PANTHER" id="PTHR47506:SF6">
    <property type="entry name" value="HTH-TYPE TRANSCRIPTIONAL REPRESSOR NEMR"/>
    <property type="match status" value="1"/>
</dbReference>
<dbReference type="Proteomes" id="UP001409585">
    <property type="component" value="Unassembled WGS sequence"/>
</dbReference>
<evidence type="ECO:0000259" key="5">
    <source>
        <dbReference type="PROSITE" id="PS50977"/>
    </source>
</evidence>
<dbReference type="Pfam" id="PF16925">
    <property type="entry name" value="TetR_C_13"/>
    <property type="match status" value="1"/>
</dbReference>
<dbReference type="AlphaFoldDB" id="A0AAV3U767"/>
<feature type="domain" description="HTH tetR-type" evidence="5">
    <location>
        <begin position="6"/>
        <end position="66"/>
    </location>
</feature>
<comment type="caution">
    <text evidence="6">The sequence shown here is derived from an EMBL/GenBank/DDBJ whole genome shotgun (WGS) entry which is preliminary data.</text>
</comment>
<dbReference type="InterPro" id="IPR036271">
    <property type="entry name" value="Tet_transcr_reg_TetR-rel_C_sf"/>
</dbReference>
<dbReference type="InterPro" id="IPR011075">
    <property type="entry name" value="TetR_C"/>
</dbReference>
<reference evidence="7" key="1">
    <citation type="journal article" date="2019" name="Int. J. Syst. Evol. Microbiol.">
        <title>The Global Catalogue of Microorganisms (GCM) 10K type strain sequencing project: providing services to taxonomists for standard genome sequencing and annotation.</title>
        <authorList>
            <consortium name="The Broad Institute Genomics Platform"/>
            <consortium name="The Broad Institute Genome Sequencing Center for Infectious Disease"/>
            <person name="Wu L."/>
            <person name="Ma J."/>
        </authorList>
    </citation>
    <scope>NUCLEOTIDE SEQUENCE [LARGE SCALE GENOMIC DNA]</scope>
    <source>
        <strain evidence="7">JCM 19134</strain>
    </source>
</reference>
<keyword evidence="2 4" id="KW-0238">DNA-binding</keyword>
<evidence type="ECO:0000256" key="1">
    <source>
        <dbReference type="ARBA" id="ARBA00023015"/>
    </source>
</evidence>
<name>A0AAV3U767_9ALTE</name>
<gene>
    <name evidence="6" type="ORF">GCM10025791_34320</name>
</gene>
<dbReference type="SUPFAM" id="SSF48498">
    <property type="entry name" value="Tetracyclin repressor-like, C-terminal domain"/>
    <property type="match status" value="1"/>
</dbReference>
<dbReference type="InterPro" id="IPR009057">
    <property type="entry name" value="Homeodomain-like_sf"/>
</dbReference>